<feature type="region of interest" description="Disordered" evidence="1">
    <location>
        <begin position="85"/>
        <end position="120"/>
    </location>
</feature>
<feature type="chain" id="PRO_5001994638" evidence="2">
    <location>
        <begin position="22"/>
        <end position="120"/>
    </location>
</feature>
<keyword evidence="2" id="KW-0732">Signal</keyword>
<feature type="signal peptide" evidence="2">
    <location>
        <begin position="1"/>
        <end position="21"/>
    </location>
</feature>
<organism evidence="3">
    <name type="scientific">Zeugodacus cucurbitae</name>
    <name type="common">Melon fruit fly</name>
    <name type="synonym">Bactrocera cucurbitae</name>
    <dbReference type="NCBI Taxonomy" id="28588"/>
    <lineage>
        <taxon>Eukaryota</taxon>
        <taxon>Metazoa</taxon>
        <taxon>Ecdysozoa</taxon>
        <taxon>Arthropoda</taxon>
        <taxon>Hexapoda</taxon>
        <taxon>Insecta</taxon>
        <taxon>Pterygota</taxon>
        <taxon>Neoptera</taxon>
        <taxon>Endopterygota</taxon>
        <taxon>Diptera</taxon>
        <taxon>Brachycera</taxon>
        <taxon>Muscomorpha</taxon>
        <taxon>Tephritoidea</taxon>
        <taxon>Tephritidae</taxon>
        <taxon>Zeugodacus</taxon>
        <taxon>Zeugodacus</taxon>
    </lineage>
</organism>
<dbReference type="EMBL" id="GBXI01005690">
    <property type="protein sequence ID" value="JAD08602.1"/>
    <property type="molecule type" value="Transcribed_RNA"/>
</dbReference>
<gene>
    <name evidence="3" type="primary">ppc89_1</name>
    <name evidence="3" type="ORF">g.29476</name>
</gene>
<protein>
    <submittedName>
        <fullName evidence="3">Spindle pole body protein ppc89</fullName>
    </submittedName>
</protein>
<evidence type="ECO:0000256" key="2">
    <source>
        <dbReference type="SAM" id="SignalP"/>
    </source>
</evidence>
<accession>A0A0A1XCD2</accession>
<proteinExistence type="predicted"/>
<reference evidence="3" key="2">
    <citation type="journal article" date="2015" name="Gigascience">
        <title>Reconstructing a comprehensive transcriptome assembly of a white-pupal translocated strain of the pest fruit fly Bactrocera cucurbitae.</title>
        <authorList>
            <person name="Sim S.B."/>
            <person name="Calla B."/>
            <person name="Hall B."/>
            <person name="DeRego T."/>
            <person name="Geib S.M."/>
        </authorList>
    </citation>
    <scope>NUCLEOTIDE SEQUENCE</scope>
</reference>
<sequence>MKNKLILFGLFFALLQATVYGKRNEPDPSIIDEPLKINVDAGKERDSCMSLAKTIEEKQSLIDDALKRMTAKIEALEERITAEAKATEDRCTQRMTAEAKATEERWNQRLSEAMKTAEGR</sequence>
<name>A0A0A1XCD2_ZEUCU</name>
<reference evidence="3" key="1">
    <citation type="submission" date="2014-11" db="EMBL/GenBank/DDBJ databases">
        <authorList>
            <person name="Geib S."/>
        </authorList>
    </citation>
    <scope>NUCLEOTIDE SEQUENCE</scope>
</reference>
<evidence type="ECO:0000256" key="1">
    <source>
        <dbReference type="SAM" id="MobiDB-lite"/>
    </source>
</evidence>
<dbReference type="AlphaFoldDB" id="A0A0A1XCD2"/>
<evidence type="ECO:0000313" key="3">
    <source>
        <dbReference type="EMBL" id="JAD08602.1"/>
    </source>
</evidence>